<accession>A0A699XNR8</accession>
<gene>
    <name evidence="2" type="ORF">Tci_931869</name>
</gene>
<evidence type="ECO:0000256" key="1">
    <source>
        <dbReference type="SAM" id="MobiDB-lite"/>
    </source>
</evidence>
<proteinExistence type="predicted"/>
<feature type="region of interest" description="Disordered" evidence="1">
    <location>
        <begin position="58"/>
        <end position="81"/>
    </location>
</feature>
<feature type="non-terminal residue" evidence="2">
    <location>
        <position position="81"/>
    </location>
</feature>
<reference evidence="2" key="1">
    <citation type="journal article" date="2019" name="Sci. Rep.">
        <title>Draft genome of Tanacetum cinerariifolium, the natural source of mosquito coil.</title>
        <authorList>
            <person name="Yamashiro T."/>
            <person name="Shiraishi A."/>
            <person name="Satake H."/>
            <person name="Nakayama K."/>
        </authorList>
    </citation>
    <scope>NUCLEOTIDE SEQUENCE</scope>
</reference>
<dbReference type="AlphaFoldDB" id="A0A699XNR8"/>
<sequence>RCDYHDAAGHGLCLLPDGAVEGCTHCGHRHRPIVLHRPSVRIDIRLLHGVAAPVGELFPGAGAGRDRQSPDHETVRTGRKR</sequence>
<organism evidence="2">
    <name type="scientific">Tanacetum cinerariifolium</name>
    <name type="common">Dalmatian daisy</name>
    <name type="synonym">Chrysanthemum cinerariifolium</name>
    <dbReference type="NCBI Taxonomy" id="118510"/>
    <lineage>
        <taxon>Eukaryota</taxon>
        <taxon>Viridiplantae</taxon>
        <taxon>Streptophyta</taxon>
        <taxon>Embryophyta</taxon>
        <taxon>Tracheophyta</taxon>
        <taxon>Spermatophyta</taxon>
        <taxon>Magnoliopsida</taxon>
        <taxon>eudicotyledons</taxon>
        <taxon>Gunneridae</taxon>
        <taxon>Pentapetalae</taxon>
        <taxon>asterids</taxon>
        <taxon>campanulids</taxon>
        <taxon>Asterales</taxon>
        <taxon>Asteraceae</taxon>
        <taxon>Asteroideae</taxon>
        <taxon>Anthemideae</taxon>
        <taxon>Anthemidinae</taxon>
        <taxon>Tanacetum</taxon>
    </lineage>
</organism>
<comment type="caution">
    <text evidence="2">The sequence shown here is derived from an EMBL/GenBank/DDBJ whole genome shotgun (WGS) entry which is preliminary data.</text>
</comment>
<name>A0A699XNR8_TANCI</name>
<feature type="non-terminal residue" evidence="2">
    <location>
        <position position="1"/>
    </location>
</feature>
<protein>
    <submittedName>
        <fullName evidence="2">Uncharacterized protein</fullName>
    </submittedName>
</protein>
<evidence type="ECO:0000313" key="2">
    <source>
        <dbReference type="EMBL" id="GFD59900.1"/>
    </source>
</evidence>
<feature type="compositionally biased region" description="Basic and acidic residues" evidence="1">
    <location>
        <begin position="64"/>
        <end position="81"/>
    </location>
</feature>
<dbReference type="EMBL" id="BKCJ011870888">
    <property type="protein sequence ID" value="GFD59900.1"/>
    <property type="molecule type" value="Genomic_DNA"/>
</dbReference>